<sequence>MENINYNVLKLLQKTVDNLWRIEKHYLRDAKGSKCNCPKLLKQMQRDLRRQSEDLRAEVAVHAKSDKLS</sequence>
<evidence type="ECO:0000313" key="2">
    <source>
        <dbReference type="Proteomes" id="UP000177088"/>
    </source>
</evidence>
<evidence type="ECO:0000313" key="1">
    <source>
        <dbReference type="EMBL" id="OGL74387.1"/>
    </source>
</evidence>
<dbReference type="AlphaFoldDB" id="A0A1F7U9K3"/>
<gene>
    <name evidence="1" type="ORF">A3C96_03785</name>
</gene>
<protein>
    <submittedName>
        <fullName evidence="1">Uncharacterized protein</fullName>
    </submittedName>
</protein>
<accession>A0A1F7U9K3</accession>
<proteinExistence type="predicted"/>
<dbReference type="Proteomes" id="UP000177088">
    <property type="component" value="Unassembled WGS sequence"/>
</dbReference>
<reference evidence="1 2" key="1">
    <citation type="journal article" date="2016" name="Nat. Commun.">
        <title>Thousands of microbial genomes shed light on interconnected biogeochemical processes in an aquifer system.</title>
        <authorList>
            <person name="Anantharaman K."/>
            <person name="Brown C.T."/>
            <person name="Hug L.A."/>
            <person name="Sharon I."/>
            <person name="Castelle C.J."/>
            <person name="Probst A.J."/>
            <person name="Thomas B.C."/>
            <person name="Singh A."/>
            <person name="Wilkins M.J."/>
            <person name="Karaoz U."/>
            <person name="Brodie E.L."/>
            <person name="Williams K.H."/>
            <person name="Hubbard S.S."/>
            <person name="Banfield J.F."/>
        </authorList>
    </citation>
    <scope>NUCLEOTIDE SEQUENCE [LARGE SCALE GENOMIC DNA]</scope>
</reference>
<name>A0A1F7U9K3_9BACT</name>
<organism evidence="1 2">
    <name type="scientific">Candidatus Uhrbacteria bacterium RIFCSPHIGHO2_02_FULL_60_10</name>
    <dbReference type="NCBI Taxonomy" id="1802392"/>
    <lineage>
        <taxon>Bacteria</taxon>
        <taxon>Candidatus Uhriibacteriota</taxon>
    </lineage>
</organism>
<comment type="caution">
    <text evidence="1">The sequence shown here is derived from an EMBL/GenBank/DDBJ whole genome shotgun (WGS) entry which is preliminary data.</text>
</comment>
<dbReference type="EMBL" id="MGEA01000027">
    <property type="protein sequence ID" value="OGL74387.1"/>
    <property type="molecule type" value="Genomic_DNA"/>
</dbReference>